<dbReference type="PRINTS" id="PR00260">
    <property type="entry name" value="CHEMTRNSDUCR"/>
</dbReference>
<dbReference type="PROSITE" id="PS50112">
    <property type="entry name" value="PAS"/>
    <property type="match status" value="1"/>
</dbReference>
<dbReference type="SMART" id="SM00091">
    <property type="entry name" value="PAS"/>
    <property type="match status" value="2"/>
</dbReference>
<dbReference type="InterPro" id="IPR004090">
    <property type="entry name" value="Chemotax_Me-accpt_rcpt"/>
</dbReference>
<sequence length="494" mass="51844">MFATVLKDVRSADAMAALQRSQAVIEFAPDGTILAANPNFLGVMGYTRDEVIGRHHGMFVDPHERDAAEYRAFWDALRRGEAQIRSFRRIAKGGREVWIEASYNPVLDRSGRVVRVIKLATDVTARTLRALDLDGQITALHRSQAVIAFTPDGTILDANANFLATVGYGLDEIRGRHHGMFVDAAERTGEAYRAFWAALARGEFQSAEFRRVAKGGREVWIQATYNPITTATGQVAKVVKFATDITAEVQERHRRAEAQRAIGVDLDVIGTGVADVSAQAVEATDIVGRVSGGIEALAAGAEQLSASVDEIGQQSSHAARMAGEAVLQARRTQEIVAGLSGLASQIGDVVGLIQGIAGQTNLLALNATIEAARAGAAGKGFAVVAAEVKALAEQTARATEQIRGQIAATQGATRDAVEAIGTIGSTIRTLDEAAAAIAAAVEEQSAVTREMSGSMQTASQGAAGIAAGVAAIAQASERVGGVTRQVREAARAIA</sequence>
<dbReference type="RefSeq" id="WP_238250528.1">
    <property type="nucleotide sequence ID" value="NZ_BPQX01000043.1"/>
</dbReference>
<dbReference type="SMART" id="SM00283">
    <property type="entry name" value="MA"/>
    <property type="match status" value="1"/>
</dbReference>
<keyword evidence="1" id="KW-0807">Transducer</keyword>
<dbReference type="CDD" id="cd00130">
    <property type="entry name" value="PAS"/>
    <property type="match status" value="2"/>
</dbReference>
<evidence type="ECO:0000259" key="4">
    <source>
        <dbReference type="PROSITE" id="PS50113"/>
    </source>
</evidence>
<dbReference type="Pfam" id="PF08448">
    <property type="entry name" value="PAS_4"/>
    <property type="match status" value="2"/>
</dbReference>
<dbReference type="Proteomes" id="UP001236369">
    <property type="component" value="Unassembled WGS sequence"/>
</dbReference>
<feature type="domain" description="PAC" evidence="4">
    <location>
        <begin position="78"/>
        <end position="135"/>
    </location>
</feature>
<dbReference type="PANTHER" id="PTHR24422">
    <property type="entry name" value="CHEMOTAXIS PROTEIN METHYLTRANSFERASE"/>
    <property type="match status" value="1"/>
</dbReference>
<dbReference type="SMART" id="SM00086">
    <property type="entry name" value="PAC"/>
    <property type="match status" value="2"/>
</dbReference>
<feature type="domain" description="PAC" evidence="4">
    <location>
        <begin position="205"/>
        <end position="257"/>
    </location>
</feature>
<evidence type="ECO:0000313" key="6">
    <source>
        <dbReference type="Proteomes" id="UP001236369"/>
    </source>
</evidence>
<dbReference type="Gene3D" id="3.30.450.20">
    <property type="entry name" value="PAS domain"/>
    <property type="match status" value="2"/>
</dbReference>
<dbReference type="SUPFAM" id="SSF58104">
    <property type="entry name" value="Methyl-accepting chemotaxis protein (MCP) signaling domain"/>
    <property type="match status" value="1"/>
</dbReference>
<dbReference type="PROSITE" id="PS50111">
    <property type="entry name" value="CHEMOTAXIS_TRANSDUC_2"/>
    <property type="match status" value="1"/>
</dbReference>
<dbReference type="EMBL" id="JAUSVV010000010">
    <property type="protein sequence ID" value="MDQ0444193.1"/>
    <property type="molecule type" value="Genomic_DNA"/>
</dbReference>
<name>A0ABU0HQU4_9HYPH</name>
<dbReference type="Pfam" id="PF00015">
    <property type="entry name" value="MCPsignal"/>
    <property type="match status" value="1"/>
</dbReference>
<dbReference type="PROSITE" id="PS50113">
    <property type="entry name" value="PAC"/>
    <property type="match status" value="2"/>
</dbReference>
<dbReference type="InterPro" id="IPR000700">
    <property type="entry name" value="PAS-assoc_C"/>
</dbReference>
<evidence type="ECO:0000259" key="3">
    <source>
        <dbReference type="PROSITE" id="PS50112"/>
    </source>
</evidence>
<protein>
    <submittedName>
        <fullName evidence="5">Methyl-accepting chemotaxis protein</fullName>
    </submittedName>
</protein>
<feature type="domain" description="PAS" evidence="3">
    <location>
        <begin position="30"/>
        <end position="80"/>
    </location>
</feature>
<dbReference type="InterPro" id="IPR035965">
    <property type="entry name" value="PAS-like_dom_sf"/>
</dbReference>
<reference evidence="5 6" key="1">
    <citation type="submission" date="2023-07" db="EMBL/GenBank/DDBJ databases">
        <title>Genomic Encyclopedia of Type Strains, Phase IV (KMG-IV): sequencing the most valuable type-strain genomes for metagenomic binning, comparative biology and taxonomic classification.</title>
        <authorList>
            <person name="Goeker M."/>
        </authorList>
    </citation>
    <scope>NUCLEOTIDE SEQUENCE [LARGE SCALE GENOMIC DNA]</scope>
    <source>
        <strain evidence="5 6">DSM 19562</strain>
    </source>
</reference>
<dbReference type="InterPro" id="IPR050903">
    <property type="entry name" value="Bact_Chemotaxis_MeTrfase"/>
</dbReference>
<proteinExistence type="predicted"/>
<dbReference type="Gene3D" id="1.10.287.950">
    <property type="entry name" value="Methyl-accepting chemotaxis protein"/>
    <property type="match status" value="1"/>
</dbReference>
<organism evidence="5 6">
    <name type="scientific">Methylobacterium persicinum</name>
    <dbReference type="NCBI Taxonomy" id="374426"/>
    <lineage>
        <taxon>Bacteria</taxon>
        <taxon>Pseudomonadati</taxon>
        <taxon>Pseudomonadota</taxon>
        <taxon>Alphaproteobacteria</taxon>
        <taxon>Hyphomicrobiales</taxon>
        <taxon>Methylobacteriaceae</taxon>
        <taxon>Methylobacterium</taxon>
    </lineage>
</organism>
<feature type="domain" description="Methyl-accepting transducer" evidence="2">
    <location>
        <begin position="258"/>
        <end position="494"/>
    </location>
</feature>
<dbReference type="NCBIfam" id="TIGR00229">
    <property type="entry name" value="sensory_box"/>
    <property type="match status" value="2"/>
</dbReference>
<accession>A0ABU0HQU4</accession>
<dbReference type="InterPro" id="IPR000014">
    <property type="entry name" value="PAS"/>
</dbReference>
<evidence type="ECO:0000256" key="1">
    <source>
        <dbReference type="PROSITE-ProRule" id="PRU00284"/>
    </source>
</evidence>
<dbReference type="InterPro" id="IPR001610">
    <property type="entry name" value="PAC"/>
</dbReference>
<keyword evidence="6" id="KW-1185">Reference proteome</keyword>
<evidence type="ECO:0000313" key="5">
    <source>
        <dbReference type="EMBL" id="MDQ0444193.1"/>
    </source>
</evidence>
<dbReference type="SUPFAM" id="SSF55785">
    <property type="entry name" value="PYP-like sensor domain (PAS domain)"/>
    <property type="match status" value="2"/>
</dbReference>
<gene>
    <name evidence="5" type="ORF">QO016_003703</name>
</gene>
<dbReference type="InterPro" id="IPR013656">
    <property type="entry name" value="PAS_4"/>
</dbReference>
<comment type="caution">
    <text evidence="5">The sequence shown here is derived from an EMBL/GenBank/DDBJ whole genome shotgun (WGS) entry which is preliminary data.</text>
</comment>
<evidence type="ECO:0000259" key="2">
    <source>
        <dbReference type="PROSITE" id="PS50111"/>
    </source>
</evidence>
<dbReference type="PANTHER" id="PTHR24422:SF10">
    <property type="entry name" value="CHEMOTAXIS PROTEIN METHYLTRANSFERASE 2"/>
    <property type="match status" value="1"/>
</dbReference>
<dbReference type="InterPro" id="IPR004089">
    <property type="entry name" value="MCPsignal_dom"/>
</dbReference>